<reference evidence="3" key="2">
    <citation type="submission" date="2021-05" db="EMBL/GenBank/DDBJ databases">
        <authorList>
            <person name="Pain A."/>
        </authorList>
    </citation>
    <scope>NUCLEOTIDE SEQUENCE</scope>
    <source>
        <strain evidence="3">1802A</strain>
    </source>
</reference>
<evidence type="ECO:0000313" key="4">
    <source>
        <dbReference type="Proteomes" id="UP001195914"/>
    </source>
</evidence>
<feature type="region of interest" description="Disordered" evidence="2">
    <location>
        <begin position="609"/>
        <end position="640"/>
    </location>
</feature>
<feature type="coiled-coil region" evidence="1">
    <location>
        <begin position="297"/>
        <end position="324"/>
    </location>
</feature>
<dbReference type="EMBL" id="JAHBMH010000024">
    <property type="protein sequence ID" value="KAK1938720.1"/>
    <property type="molecule type" value="Genomic_DNA"/>
</dbReference>
<sequence length="958" mass="106970">MEEKSFKGDVVAIMAPSKKELAIHLIMKCATKFNDIYGRLIEHARYRLRRRSKRVKTIHYDRKTLEIKFAAILANCGPDVPKLLAAKLVKQCSDANIKKTLKMCSRSLKDKGVLPESKINAMQFLLVVALSNEDNAYKVARSNAINVVYKIGTISSDRDSHTLFGRCVNKAQMLKCAMYAKNVIEVLSKTDSYDTVSHQPMPFGMRYLMGKCIKLQMKYLEAGVAALKNEQTLNDVNNMCSQTSAPLGANERMTSKVCYAKMKEIEYRITLIEDEMRELGVGRGRSARAERDGCNDNRNSEARVEELLQSLSHLRGETEKLVEEMGKCKDYSFHVHMRLILDRIEDLVAECRGTYMHESEEDNSDSLQITLSELQRQPSSSDEEFHSGRESLDFSYIISLNKGDKMSAYTYKSARTEYTAKETLSSEPTILDLEPDEQAARMQSVLVSRSDIRKVSHFYSEDSASSDKGRTGKDRTSFSTANFSKVATNDVRTVSTYDAMQDRWATFYGSQEGKINGLNRESDIKSQKILNTPNYWMNQNTKQACFKSNSSSNLVSGRSTMSGDVDVEQSKTEECPSESTIKADNTNDGIIASALSVLGIIKKYLSAESDASDTNQSKDTAPSQVVQRGPKGDMPVDSGELLPKLSSLTDGYKSIKGGIINTLKLTQRISIPWGSDNGSVSGESSGGSADSKHQNGRNTFSNTSKIRKLIVSGGSEIYCNNGIKATFRKQLMAEGTGKVVNCHLTLTNMSNQTIEQMHFDFQNFEHFPIHIILSPTEANATVIAPGDAMDMRFKLYPLAPFIGIPKVKLVTKTQTEDFQKTYILYLPIALSSFLVAEPIQDMKTVESFQKQPKDYFVLTNTVDFEKAVGLATLDNIFMPFTVSSEPNTVCFLASLHQSLYENGRNECLSKISVLIKLEATTEPTSFSVHVFSKSDRLAGAVAQLYRYLFHNQRDVYGV</sequence>
<feature type="region of interest" description="Disordered" evidence="2">
    <location>
        <begin position="674"/>
        <end position="700"/>
    </location>
</feature>
<protein>
    <submittedName>
        <fullName evidence="3">Uncharacterized protein</fullName>
    </submittedName>
</protein>
<keyword evidence="4" id="KW-1185">Reference proteome</keyword>
<evidence type="ECO:0000256" key="1">
    <source>
        <dbReference type="SAM" id="Coils"/>
    </source>
</evidence>
<evidence type="ECO:0000313" key="3">
    <source>
        <dbReference type="EMBL" id="KAK1938720.1"/>
    </source>
</evidence>
<reference evidence="3" key="1">
    <citation type="journal article" date="2014" name="Nucleic Acids Res.">
        <title>The evolutionary dynamics of variant antigen genes in Babesia reveal a history of genomic innovation underlying host-parasite interaction.</title>
        <authorList>
            <person name="Jackson A.P."/>
            <person name="Otto T.D."/>
            <person name="Darby A."/>
            <person name="Ramaprasad A."/>
            <person name="Xia D."/>
            <person name="Echaide I.E."/>
            <person name="Farber M."/>
            <person name="Gahlot S."/>
            <person name="Gamble J."/>
            <person name="Gupta D."/>
            <person name="Gupta Y."/>
            <person name="Jackson L."/>
            <person name="Malandrin L."/>
            <person name="Malas T.B."/>
            <person name="Moussa E."/>
            <person name="Nair M."/>
            <person name="Reid A.J."/>
            <person name="Sanders M."/>
            <person name="Sharma J."/>
            <person name="Tracey A."/>
            <person name="Quail M.A."/>
            <person name="Weir W."/>
            <person name="Wastling J.M."/>
            <person name="Hall N."/>
            <person name="Willadsen P."/>
            <person name="Lingelbach K."/>
            <person name="Shiels B."/>
            <person name="Tait A."/>
            <person name="Berriman M."/>
            <person name="Allred D.R."/>
            <person name="Pain A."/>
        </authorList>
    </citation>
    <scope>NUCLEOTIDE SEQUENCE</scope>
    <source>
        <strain evidence="3">1802A</strain>
    </source>
</reference>
<keyword evidence="1" id="KW-0175">Coiled coil</keyword>
<organism evidence="3 4">
    <name type="scientific">Babesia divergens</name>
    <dbReference type="NCBI Taxonomy" id="32595"/>
    <lineage>
        <taxon>Eukaryota</taxon>
        <taxon>Sar</taxon>
        <taxon>Alveolata</taxon>
        <taxon>Apicomplexa</taxon>
        <taxon>Aconoidasida</taxon>
        <taxon>Piroplasmida</taxon>
        <taxon>Babesiidae</taxon>
        <taxon>Babesia</taxon>
    </lineage>
</organism>
<dbReference type="Proteomes" id="UP001195914">
    <property type="component" value="Unassembled WGS sequence"/>
</dbReference>
<evidence type="ECO:0000256" key="2">
    <source>
        <dbReference type="SAM" id="MobiDB-lite"/>
    </source>
</evidence>
<accession>A0AAD9LJH6</accession>
<feature type="region of interest" description="Disordered" evidence="2">
    <location>
        <begin position="549"/>
        <end position="581"/>
    </location>
</feature>
<comment type="caution">
    <text evidence="3">The sequence shown here is derived from an EMBL/GenBank/DDBJ whole genome shotgun (WGS) entry which is preliminary data.</text>
</comment>
<feature type="compositionally biased region" description="Low complexity" evidence="2">
    <location>
        <begin position="674"/>
        <end position="689"/>
    </location>
</feature>
<name>A0AAD9LJH6_BABDI</name>
<feature type="compositionally biased region" description="Polar residues" evidence="2">
    <location>
        <begin position="612"/>
        <end position="626"/>
    </location>
</feature>
<gene>
    <name evidence="3" type="ORF">X943_003773</name>
</gene>
<proteinExistence type="predicted"/>
<dbReference type="AlphaFoldDB" id="A0AAD9LJH6"/>